<name>A0A142JMD6_9BURK</name>
<dbReference type="Proteomes" id="UP000075238">
    <property type="component" value="Chromosome 1"/>
</dbReference>
<reference evidence="2 3" key="1">
    <citation type="submission" date="2016-03" db="EMBL/GenBank/DDBJ databases">
        <title>Complete genome sequence of a novel chlorpyrifos degrading bacterium, Cupriavidus nantongensis sp. X1.</title>
        <authorList>
            <person name="Fang L."/>
        </authorList>
    </citation>
    <scope>NUCLEOTIDE SEQUENCE [LARGE SCALE GENOMIC DNA]</scope>
    <source>
        <strain evidence="2 3">X1</strain>
    </source>
</reference>
<organism evidence="2 3">
    <name type="scientific">Cupriavidus nantongensis</name>
    <dbReference type="NCBI Taxonomy" id="1796606"/>
    <lineage>
        <taxon>Bacteria</taxon>
        <taxon>Pseudomonadati</taxon>
        <taxon>Pseudomonadota</taxon>
        <taxon>Betaproteobacteria</taxon>
        <taxon>Burkholderiales</taxon>
        <taxon>Burkholderiaceae</taxon>
        <taxon>Cupriavidus</taxon>
    </lineage>
</organism>
<keyword evidence="2" id="KW-0808">Transferase</keyword>
<dbReference type="GO" id="GO:0016740">
    <property type="term" value="F:transferase activity"/>
    <property type="evidence" value="ECO:0007669"/>
    <property type="project" value="UniProtKB-KW"/>
</dbReference>
<dbReference type="KEGG" id="cnan:A2G96_16725"/>
<evidence type="ECO:0000313" key="2">
    <source>
        <dbReference type="EMBL" id="AMR79248.1"/>
    </source>
</evidence>
<proteinExistence type="predicted"/>
<dbReference type="EMBL" id="CP014844">
    <property type="protein sequence ID" value="AMR79248.1"/>
    <property type="molecule type" value="Genomic_DNA"/>
</dbReference>
<keyword evidence="3" id="KW-1185">Reference proteome</keyword>
<dbReference type="SUPFAM" id="SSF53756">
    <property type="entry name" value="UDP-Glycosyltransferase/glycogen phosphorylase"/>
    <property type="match status" value="1"/>
</dbReference>
<feature type="region of interest" description="Disordered" evidence="1">
    <location>
        <begin position="391"/>
        <end position="413"/>
    </location>
</feature>
<dbReference type="AlphaFoldDB" id="A0A142JMD6"/>
<evidence type="ECO:0000256" key="1">
    <source>
        <dbReference type="SAM" id="MobiDB-lite"/>
    </source>
</evidence>
<evidence type="ECO:0000313" key="3">
    <source>
        <dbReference type="Proteomes" id="UP000075238"/>
    </source>
</evidence>
<dbReference type="STRING" id="1796606.A2G96_16725"/>
<dbReference type="Gene3D" id="3.40.50.2000">
    <property type="entry name" value="Glycogen Phosphorylase B"/>
    <property type="match status" value="1"/>
</dbReference>
<accession>A0A142JMD6</accession>
<sequence length="413" mass="46464">MRVDGLMNQVLNTVSAGTMSGAGKRLVYFSSVPYHSYAQRPHFMVTAFANAGYSAVLWIDPYPTRLPKLSDLKRLRNAKSVVAHSDERIELHRPAALPVEPLPLGSLLNQMLCWRPVRQRLREFAAGGHCVIGIGRPSALALWALKNLPHERSFADVLDNFPAFYRGVSRLSMKRRLKDVCRTVTDVFCSSNQLALDIQAVRHDAITVLNGYPTDHLPQPSIMATRKYVGYLGTIGEWFDWPLVCEIARALPEIPVRLVGPEFVPRPADLPPNIEFLGERPFNEMADFVRDFAVGLIPFKRNELTDSVDPIKFYEYRSLGVPVWSTDFGEMRLRDANDGVNKIQRGQDWRALWDEARVTVVEPHAIASFKEAVSWAKRFEPVLERAAWPSPAHKGMPVSSDGAAHVVRKRTSA</sequence>
<protein>
    <submittedName>
        <fullName evidence="2">Glycosyltransferase</fullName>
    </submittedName>
</protein>
<gene>
    <name evidence="2" type="ORF">A2G96_16725</name>
</gene>